<dbReference type="STRING" id="247633.GP2143_11117"/>
<keyword evidence="4 5" id="KW-0720">Serine protease</keyword>
<evidence type="ECO:0000256" key="5">
    <source>
        <dbReference type="PROSITE-ProRule" id="PRU01240"/>
    </source>
</evidence>
<dbReference type="InterPro" id="IPR036852">
    <property type="entry name" value="Peptidase_S8/S53_dom_sf"/>
</dbReference>
<dbReference type="Gene3D" id="2.60.120.380">
    <property type="match status" value="1"/>
</dbReference>
<keyword evidence="2 5" id="KW-0645">Protease</keyword>
<dbReference type="CDD" id="cd07496">
    <property type="entry name" value="Peptidases_S8_13"/>
    <property type="match status" value="1"/>
</dbReference>
<feature type="region of interest" description="Disordered" evidence="6">
    <location>
        <begin position="550"/>
        <end position="574"/>
    </location>
</feature>
<comment type="caution">
    <text evidence="8">The sequence shown here is derived from an EMBL/GenBank/DDBJ whole genome shotgun (WGS) entry which is preliminary data.</text>
</comment>
<dbReference type="GO" id="GO:0006508">
    <property type="term" value="P:proteolysis"/>
    <property type="evidence" value="ECO:0007669"/>
    <property type="project" value="UniProtKB-KW"/>
</dbReference>
<feature type="compositionally biased region" description="Low complexity" evidence="6">
    <location>
        <begin position="565"/>
        <end position="574"/>
    </location>
</feature>
<dbReference type="GO" id="GO:0004252">
    <property type="term" value="F:serine-type endopeptidase activity"/>
    <property type="evidence" value="ECO:0007669"/>
    <property type="project" value="UniProtKB-UniRule"/>
</dbReference>
<dbReference type="eggNOG" id="COG3291">
    <property type="taxonomic scope" value="Bacteria"/>
</dbReference>
<dbReference type="EMBL" id="AAVT01000010">
    <property type="protein sequence ID" value="EAW30119.1"/>
    <property type="molecule type" value="Genomic_DNA"/>
</dbReference>
<keyword evidence="3 5" id="KW-0378">Hydrolase</keyword>
<dbReference type="InterPro" id="IPR000601">
    <property type="entry name" value="PKD_dom"/>
</dbReference>
<dbReference type="InterPro" id="IPR013783">
    <property type="entry name" value="Ig-like_fold"/>
</dbReference>
<comment type="similarity">
    <text evidence="1 5">Belongs to the peptidase S8 family.</text>
</comment>
<feature type="domain" description="PKD" evidence="7">
    <location>
        <begin position="152"/>
        <end position="202"/>
    </location>
</feature>
<dbReference type="PANTHER" id="PTHR43806">
    <property type="entry name" value="PEPTIDASE S8"/>
    <property type="match status" value="1"/>
</dbReference>
<dbReference type="PRINTS" id="PR00723">
    <property type="entry name" value="SUBTILISIN"/>
</dbReference>
<protein>
    <submittedName>
        <fullName evidence="8">Peptidase S8 and S53, subtilisin, kexin, sedolisin</fullName>
    </submittedName>
</protein>
<evidence type="ECO:0000313" key="8">
    <source>
        <dbReference type="EMBL" id="EAW30119.1"/>
    </source>
</evidence>
<dbReference type="PIRSF" id="PIRSF037893">
    <property type="entry name" value="Subtilisin_rel_Maqu_2796"/>
    <property type="match status" value="1"/>
</dbReference>
<evidence type="ECO:0000256" key="1">
    <source>
        <dbReference type="ARBA" id="ARBA00011073"/>
    </source>
</evidence>
<dbReference type="Proteomes" id="UP000004931">
    <property type="component" value="Unassembled WGS sequence"/>
</dbReference>
<evidence type="ECO:0000313" key="9">
    <source>
        <dbReference type="Proteomes" id="UP000004931"/>
    </source>
</evidence>
<gene>
    <name evidence="8" type="ORF">GP2143_11117</name>
</gene>
<dbReference type="InterPro" id="IPR034176">
    <property type="entry name" value="Peptidases_S8_13"/>
</dbReference>
<evidence type="ECO:0000259" key="7">
    <source>
        <dbReference type="PROSITE" id="PS50093"/>
    </source>
</evidence>
<dbReference type="Pfam" id="PF18911">
    <property type="entry name" value="PKD_4"/>
    <property type="match status" value="2"/>
</dbReference>
<feature type="active site" description="Charge relay system" evidence="5">
    <location>
        <position position="525"/>
    </location>
</feature>
<dbReference type="OrthoDB" id="9790784at2"/>
<dbReference type="PROSITE" id="PS00138">
    <property type="entry name" value="SUBTILASE_SER"/>
    <property type="match status" value="1"/>
</dbReference>
<dbReference type="Gene3D" id="3.40.50.200">
    <property type="entry name" value="Peptidase S8/S53 domain"/>
    <property type="match status" value="1"/>
</dbReference>
<feature type="active site" description="Charge relay system" evidence="5">
    <location>
        <position position="577"/>
    </location>
</feature>
<sequence length="1052" mass="110699">MKTAARRTFQLVSLITIITGCGGGGGGSDTPKNIAPTASYTTSIDTSIDSLTVTFDGSSSVDTDGNIREFLWDFGDGNSGTGQTSSHRYSNAGRYTTSLRVTDNGNASDTVATSVDISVVIARATLSEDPNGVSVGALAFDATASEVLGPDSAAPTIASYLWDFGDGSTAAGAIVYHTYTLGSSFPATLTVTDNAGNQDSLTLPTAFSLSGVISAASNTVVDIDINDPSRQNRNVLGSDYQTNNETYNAQPLTNPVIVNGFANEAGTGEPLSGSSNFSVDTDRYDLYSAYLLKNQFVSLRVADFDPNNRQGKDLDLHLYDSDYSLVSYSDSITEYESVVIPADGQYFVRIYSFRGISKYILNVGNQSLASGVAAFGNSAAIIPGEAIVKQTIPDAVTKLSTRTLGPSKSSLPRLQGLSHQEILRPALMQFDVTSVNTLARGSKSIATVLEEKNSAIGQTLDYIKQLRLRSDVDFAEPNYKVTAQLVPNDPYYPLQWNYPQLNLPQAWELTTGTPASGTVIVAVVDNGIVLNHQDLTDKLIGGYDFIRNTDTSQDGDGIDNDPSDPGDGSDLSPNSWHGTHVAGIIAADSNNSYGVSGISWGAQIMPVRVLGKGGGNNYDVIQGIRYAAGLSNDSGTVPPIAADVINLSLGGQGFSQSSQELFTQLHDIGVIVVAAAGNESSSSPIYPAAYNDVISVSAVDLAGDLAPYSNYGDSIDVAAPGGDASIDLNGDGYSDGVLSTLFDDVNGGDSFVYLEGTSMAAPHVAGISALMKSVYPDLTASQFDSSLQSGALSNDIGTSGKDNFYGFGLMDALKSVQQAQLLQNGLVTGTVAVTPSRVDFGSSLTSRSLTLTKVGETPPGVASITNTLPWLSIDADGSNIDGTGEYSLQVNRSSLADAAYGGTIIFTLDDMSEVSVPVSMLVQTSSDNTADAGFLFVLLLDADTFEPVYQIKVDVVDGEYLFAFDNVPYGEYIVIAGSDVDNDFIICGIGESCGNYPTNEQPLRIVVDDNIDNLNFLASMVSDIIGGVNNQSITDSGIRRQAITANNKRIKK</sequence>
<evidence type="ECO:0000256" key="6">
    <source>
        <dbReference type="SAM" id="MobiDB-lite"/>
    </source>
</evidence>
<dbReference type="InterPro" id="IPR022398">
    <property type="entry name" value="Peptidase_S8_His-AS"/>
</dbReference>
<evidence type="ECO:0000256" key="4">
    <source>
        <dbReference type="ARBA" id="ARBA00022825"/>
    </source>
</evidence>
<dbReference type="InterPro" id="IPR022409">
    <property type="entry name" value="PKD/Chitinase_dom"/>
</dbReference>
<dbReference type="InterPro" id="IPR017309">
    <property type="entry name" value="Pept_S8A_subtilisin_proteobac"/>
</dbReference>
<dbReference type="Pfam" id="PF00082">
    <property type="entry name" value="Peptidase_S8"/>
    <property type="match status" value="1"/>
</dbReference>
<accession>A0YG93</accession>
<feature type="active site" description="Charge relay system" evidence="5">
    <location>
        <position position="758"/>
    </location>
</feature>
<dbReference type="InterPro" id="IPR035986">
    <property type="entry name" value="PKD_dom_sf"/>
</dbReference>
<dbReference type="CDD" id="cd00146">
    <property type="entry name" value="PKD"/>
    <property type="match status" value="2"/>
</dbReference>
<organism evidence="8 9">
    <name type="scientific">marine gamma proteobacterium HTCC2143</name>
    <dbReference type="NCBI Taxonomy" id="247633"/>
    <lineage>
        <taxon>Bacteria</taxon>
        <taxon>Pseudomonadati</taxon>
        <taxon>Pseudomonadota</taxon>
        <taxon>Gammaproteobacteria</taxon>
        <taxon>Cellvibrionales</taxon>
        <taxon>Spongiibacteraceae</taxon>
        <taxon>BD1-7 clade</taxon>
    </lineage>
</organism>
<dbReference type="Gene3D" id="2.60.40.10">
    <property type="entry name" value="Immunoglobulins"/>
    <property type="match status" value="2"/>
</dbReference>
<reference evidence="8 9" key="1">
    <citation type="journal article" date="2010" name="J. Bacteriol.">
        <title>Genome sequence of the oligotrophic marine Gammaproteobacterium HTCC2143, isolated from the Oregon Coast.</title>
        <authorList>
            <person name="Oh H.M."/>
            <person name="Kang I."/>
            <person name="Ferriera S."/>
            <person name="Giovannoni S.J."/>
            <person name="Cho J.C."/>
        </authorList>
    </citation>
    <scope>NUCLEOTIDE SEQUENCE [LARGE SCALE GENOMIC DNA]</scope>
    <source>
        <strain evidence="8 9">HTCC2143</strain>
    </source>
</reference>
<dbReference type="SUPFAM" id="SSF52743">
    <property type="entry name" value="Subtilisin-like"/>
    <property type="match status" value="1"/>
</dbReference>
<evidence type="ECO:0000256" key="3">
    <source>
        <dbReference type="ARBA" id="ARBA00022801"/>
    </source>
</evidence>
<dbReference type="PROSITE" id="PS00137">
    <property type="entry name" value="SUBTILASE_HIS"/>
    <property type="match status" value="1"/>
</dbReference>
<dbReference type="eggNOG" id="COG1404">
    <property type="taxonomic scope" value="Bacteria"/>
</dbReference>
<name>A0YG93_9GAMM</name>
<dbReference type="InterPro" id="IPR023828">
    <property type="entry name" value="Peptidase_S8_Ser-AS"/>
</dbReference>
<dbReference type="SMART" id="SM00089">
    <property type="entry name" value="PKD"/>
    <property type="match status" value="2"/>
</dbReference>
<evidence type="ECO:0000256" key="2">
    <source>
        <dbReference type="ARBA" id="ARBA00022670"/>
    </source>
</evidence>
<dbReference type="AlphaFoldDB" id="A0YG93"/>
<dbReference type="PROSITE" id="PS51257">
    <property type="entry name" value="PROKAR_LIPOPROTEIN"/>
    <property type="match status" value="1"/>
</dbReference>
<proteinExistence type="inferred from homology"/>
<dbReference type="InterPro" id="IPR015500">
    <property type="entry name" value="Peptidase_S8_subtilisin-rel"/>
</dbReference>
<dbReference type="InterPro" id="IPR000209">
    <property type="entry name" value="Peptidase_S8/S53_dom"/>
</dbReference>
<dbReference type="PROSITE" id="PS51892">
    <property type="entry name" value="SUBTILASE"/>
    <property type="match status" value="1"/>
</dbReference>
<dbReference type="InterPro" id="IPR050131">
    <property type="entry name" value="Peptidase_S8_subtilisin-like"/>
</dbReference>
<feature type="domain" description="PKD" evidence="7">
    <location>
        <begin position="36"/>
        <end position="124"/>
    </location>
</feature>
<dbReference type="PROSITE" id="PS50093">
    <property type="entry name" value="PKD"/>
    <property type="match status" value="2"/>
</dbReference>
<keyword evidence="9" id="KW-1185">Reference proteome</keyword>
<dbReference type="PANTHER" id="PTHR43806:SF11">
    <property type="entry name" value="CEREVISIN-RELATED"/>
    <property type="match status" value="1"/>
</dbReference>
<dbReference type="SUPFAM" id="SSF49299">
    <property type="entry name" value="PKD domain"/>
    <property type="match status" value="2"/>
</dbReference>